<dbReference type="Gene3D" id="3.40.50.2000">
    <property type="entry name" value="Glycogen Phosphorylase B"/>
    <property type="match status" value="1"/>
</dbReference>
<feature type="domain" description="DUF1972" evidence="5">
    <location>
        <begin position="640"/>
        <end position="825"/>
    </location>
</feature>
<dbReference type="Pfam" id="PF01370">
    <property type="entry name" value="Epimerase"/>
    <property type="match status" value="1"/>
</dbReference>
<proteinExistence type="inferred from homology"/>
<dbReference type="SUPFAM" id="SSF51735">
    <property type="entry name" value="NAD(P)-binding Rossmann-fold domains"/>
    <property type="match status" value="1"/>
</dbReference>
<keyword evidence="2" id="KW-0472">Membrane</keyword>
<dbReference type="GO" id="GO:0016780">
    <property type="term" value="F:phosphotransferase activity, for other substituted phosphate groups"/>
    <property type="evidence" value="ECO:0007669"/>
    <property type="project" value="TreeGrafter"/>
</dbReference>
<evidence type="ECO:0000259" key="5">
    <source>
        <dbReference type="Pfam" id="PF09314"/>
    </source>
</evidence>
<dbReference type="InterPro" id="IPR003362">
    <property type="entry name" value="Bact_transf"/>
</dbReference>
<dbReference type="EMBL" id="CP039126">
    <property type="protein sequence ID" value="QMW80818.1"/>
    <property type="molecule type" value="Genomic_DNA"/>
</dbReference>
<evidence type="ECO:0000313" key="7">
    <source>
        <dbReference type="Proteomes" id="UP000515789"/>
    </source>
</evidence>
<dbReference type="AlphaFoldDB" id="A0A7G5N1S5"/>
<reference evidence="6 7" key="1">
    <citation type="submission" date="2019-04" db="EMBL/GenBank/DDBJ databases">
        <authorList>
            <person name="Schori C."/>
            <person name="Ahrens C."/>
        </authorList>
    </citation>
    <scope>NUCLEOTIDE SEQUENCE [LARGE SCALE GENOMIC DNA]</scope>
    <source>
        <strain evidence="6 7">DSM 2950</strain>
    </source>
</reference>
<evidence type="ECO:0000259" key="4">
    <source>
        <dbReference type="Pfam" id="PF02397"/>
    </source>
</evidence>
<dbReference type="InterPro" id="IPR015393">
    <property type="entry name" value="DUF1972"/>
</dbReference>
<feature type="transmembrane region" description="Helical" evidence="2">
    <location>
        <begin position="288"/>
        <end position="305"/>
    </location>
</feature>
<comment type="similarity">
    <text evidence="1">Belongs to the bacterial sugar transferase family.</text>
</comment>
<evidence type="ECO:0000256" key="2">
    <source>
        <dbReference type="SAM" id="Phobius"/>
    </source>
</evidence>
<evidence type="ECO:0000313" key="6">
    <source>
        <dbReference type="EMBL" id="QMW80818.1"/>
    </source>
</evidence>
<keyword evidence="2" id="KW-1133">Transmembrane helix</keyword>
<organism evidence="6 7">
    <name type="scientific">Blautia producta</name>
    <dbReference type="NCBI Taxonomy" id="33035"/>
    <lineage>
        <taxon>Bacteria</taxon>
        <taxon>Bacillati</taxon>
        <taxon>Bacillota</taxon>
        <taxon>Clostridia</taxon>
        <taxon>Lachnospirales</taxon>
        <taxon>Lachnospiraceae</taxon>
        <taxon>Blautia</taxon>
    </lineage>
</organism>
<dbReference type="Pfam" id="PF02397">
    <property type="entry name" value="Bac_transf"/>
    <property type="match status" value="1"/>
</dbReference>
<evidence type="ECO:0000259" key="3">
    <source>
        <dbReference type="Pfam" id="PF01370"/>
    </source>
</evidence>
<dbReference type="Gene3D" id="3.40.50.720">
    <property type="entry name" value="NAD(P)-binding Rossmann-like Domain"/>
    <property type="match status" value="1"/>
</dbReference>
<dbReference type="SUPFAM" id="SSF53756">
    <property type="entry name" value="UDP-Glycosyltransferase/glycogen phosphorylase"/>
    <property type="match status" value="1"/>
</dbReference>
<feature type="domain" description="Bacterial sugar transferase" evidence="4">
    <location>
        <begin position="35"/>
        <end position="213"/>
    </location>
</feature>
<feature type="domain" description="NAD-dependent epimerase/dehydratase" evidence="3">
    <location>
        <begin position="340"/>
        <end position="540"/>
    </location>
</feature>
<accession>A0A7G5N1S5</accession>
<name>A0A7G5N1S5_9FIRM</name>
<dbReference type="Proteomes" id="UP000515789">
    <property type="component" value="Chromosome"/>
</dbReference>
<evidence type="ECO:0000256" key="1">
    <source>
        <dbReference type="ARBA" id="ARBA00006464"/>
    </source>
</evidence>
<dbReference type="PANTHER" id="PTHR30576:SF10">
    <property type="entry name" value="SLL5057 PROTEIN"/>
    <property type="match status" value="1"/>
</dbReference>
<gene>
    <name evidence="6" type="ORF">E5259_26360</name>
</gene>
<feature type="transmembrane region" description="Helical" evidence="2">
    <location>
        <begin position="246"/>
        <end position="268"/>
    </location>
</feature>
<sequence length="1033" mass="117099">MSEEKQNFNEVNNEEEKIAKVFNLSNKQKKYLPIKRVMDIILSGGAIIVLSPLLAGISLAIKLDSPGPVLFKQNRVGKNKELFEIWKFRSMRTDTPSDIPTHMLNNPDAFITKSGKFLRKTSLDELPQIFNIFSGKMSVIGPRPALWNQDDLIAERDKYGANSVIPGLTGWAQINGRDELEIPVKAKFDGEYVKQLGLGMDIKCFLGTVGSVLSHDGVVEGGTGEMNKNGEENDGTLGISKVKRNIYVGASVIAAVGTIAVGLLTVTIKFVFKKSDIEQQKKKQCKKGIFAIIGGFLCGIGVLYQRSKYRSKTYKSSCKAVTESSKLMQPDLKDVKSKKILITGANSYIGMSVEEWLRKASEKYVIDTIDMIGKEWKNVDFSNYDVVYHVAGIAHADVGNVTEEQKKLYYKVNTDLAFEVAQKAKEDGVKQFIFMSSMIVYSGCDTTMISKDTEPKPLNFYGDSKWQADQKVRTLSDEQFKVVVIRPPMIYGKGSKGNYPELAKLATKLPVFPEVKNKRSMLYIDNLCEFVKLMIDNEEQGIFFPQNGEYTNTSEMVQMIAAVKGHNIVMIPGMSLPVKIMKKIPGKIGRLTTKAFGNSTYDMNMSEYKEIYRVRTLIESISLTEKKDFKEEEKVKSTMINVFIIGLRGYTQNYGGWEAFAHGLLDNWSDRSVHFYAFEKVTSEKEEGVVDVNGVTCIRVCEKEQGSSAMMKYDKNCTDYAIKYIKKNNVSNPILFHLGVRIGPYIWLKRKSIKKEGIWMIENPAGAEWRRRKWGKALQVYLYISAMMMAKSTDCMVCDNEGIQELYKGMIKGRKPVLDCIAYGVNPALPVTEPIPANVKEFFKKWGIEKDNYYLVLGRYIPENNYELMIKGFMKSNTTRKLLIITNYKTEIQKFHKHILDSTHYPDDPRVIMAGTLYDQETLHYIRQYAHGYIHGHSVGGTNPGLLEAMAETDMNLLYDVTFNRYVGAETALYFEDEDSLKRLIERVDKMSKEEVKAYGDAAKKRMVDKYSWEKIALGYSRVFHDLVEGKNA</sequence>
<dbReference type="InterPro" id="IPR001509">
    <property type="entry name" value="Epimerase_deHydtase"/>
</dbReference>
<dbReference type="InterPro" id="IPR036291">
    <property type="entry name" value="NAD(P)-bd_dom_sf"/>
</dbReference>
<feature type="transmembrane region" description="Helical" evidence="2">
    <location>
        <begin position="37"/>
        <end position="61"/>
    </location>
</feature>
<dbReference type="Pfam" id="PF09314">
    <property type="entry name" value="DUF1972"/>
    <property type="match status" value="1"/>
</dbReference>
<keyword evidence="2" id="KW-0812">Transmembrane</keyword>
<protein>
    <submittedName>
        <fullName evidence="6">DUF1972 domain-containing protein</fullName>
    </submittedName>
</protein>
<dbReference type="PANTHER" id="PTHR30576">
    <property type="entry name" value="COLANIC BIOSYNTHESIS UDP-GLUCOSE LIPID CARRIER TRANSFERASE"/>
    <property type="match status" value="1"/>
</dbReference>